<feature type="region of interest" description="Disordered" evidence="1">
    <location>
        <begin position="90"/>
        <end position="131"/>
    </location>
</feature>
<keyword evidence="3" id="KW-1185">Reference proteome</keyword>
<dbReference type="PANTHER" id="PTHR46940">
    <property type="entry name" value="NKAP DOMAIN-CONTAINING 1"/>
    <property type="match status" value="1"/>
</dbReference>
<feature type="compositionally biased region" description="Basic and acidic residues" evidence="1">
    <location>
        <begin position="111"/>
        <end position="131"/>
    </location>
</feature>
<comment type="caution">
    <text evidence="2">The sequence shown here is derived from an EMBL/GenBank/DDBJ whole genome shotgun (WGS) entry which is preliminary data.</text>
</comment>
<dbReference type="EMBL" id="JAYMGO010000015">
    <property type="protein sequence ID" value="KAL1260722.1"/>
    <property type="molecule type" value="Genomic_DNA"/>
</dbReference>
<sequence>MVEEGLTTPGGRPTAAEQVVVEPEVETEIQGDAEDLEGQGGTVQRFAIMSKVSMGKVLLRNVIRHTDAHNKIQEESEMWKLRDLERQSSSALFPKQRGRMHCDRDLDDSEGSMRERLGDRRDEMSERDEKEARYWTRKLYEFESNDPDRWGHSGFKELYPEEFNSDREKDCSASKHRRKKHKNKLDTGIDKSSKKSSKKKKKKKEKKKRKTAASGFETCSDAEDIIRRKERRKGGKSKRRKKEHKNKDRTEDSDTEDSHSDTRTRTRRKRDCPETDTLNEPQRKKRKNWKVANEERSEESSDA</sequence>
<feature type="region of interest" description="Disordered" evidence="1">
    <location>
        <begin position="144"/>
        <end position="303"/>
    </location>
</feature>
<feature type="compositionally biased region" description="Basic residues" evidence="1">
    <location>
        <begin position="194"/>
        <end position="211"/>
    </location>
</feature>
<accession>A0ABR3M6H7</accession>
<feature type="compositionally biased region" description="Basic and acidic residues" evidence="1">
    <location>
        <begin position="245"/>
        <end position="264"/>
    </location>
</feature>
<feature type="compositionally biased region" description="Basic and acidic residues" evidence="1">
    <location>
        <begin position="184"/>
        <end position="193"/>
    </location>
</feature>
<feature type="compositionally biased region" description="Basic residues" evidence="1">
    <location>
        <begin position="228"/>
        <end position="244"/>
    </location>
</feature>
<feature type="compositionally biased region" description="Basic residues" evidence="1">
    <location>
        <begin position="174"/>
        <end position="183"/>
    </location>
</feature>
<name>A0ABR3M6H7_9TELE</name>
<feature type="compositionally biased region" description="Basic and acidic residues" evidence="1">
    <location>
        <begin position="144"/>
        <end position="173"/>
    </location>
</feature>
<evidence type="ECO:0000313" key="3">
    <source>
        <dbReference type="Proteomes" id="UP001558613"/>
    </source>
</evidence>
<dbReference type="Proteomes" id="UP001558613">
    <property type="component" value="Unassembled WGS sequence"/>
</dbReference>
<gene>
    <name evidence="2" type="ORF">QQF64_008549</name>
</gene>
<dbReference type="Pfam" id="PF15692">
    <property type="entry name" value="NKAP"/>
    <property type="match status" value="1"/>
</dbReference>
<feature type="compositionally biased region" description="Basic and acidic residues" evidence="1">
    <location>
        <begin position="292"/>
        <end position="303"/>
    </location>
</feature>
<reference evidence="2 3" key="1">
    <citation type="submission" date="2023-09" db="EMBL/GenBank/DDBJ databases">
        <authorList>
            <person name="Wang M."/>
        </authorList>
    </citation>
    <scope>NUCLEOTIDE SEQUENCE [LARGE SCALE GENOMIC DNA]</scope>
    <source>
        <strain evidence="2">GT-2023</strain>
        <tissue evidence="2">Liver</tissue>
    </source>
</reference>
<dbReference type="InterPro" id="IPR043407">
    <property type="entry name" value="Nkap_D1"/>
</dbReference>
<proteinExistence type="predicted"/>
<evidence type="ECO:0000313" key="2">
    <source>
        <dbReference type="EMBL" id="KAL1260722.1"/>
    </source>
</evidence>
<dbReference type="PANTHER" id="PTHR46940:SF1">
    <property type="entry name" value="NKAP DOMAIN CONTAINING 1"/>
    <property type="match status" value="1"/>
</dbReference>
<evidence type="ECO:0000256" key="1">
    <source>
        <dbReference type="SAM" id="MobiDB-lite"/>
    </source>
</evidence>
<evidence type="ECO:0008006" key="4">
    <source>
        <dbReference type="Google" id="ProtNLM"/>
    </source>
</evidence>
<protein>
    <recommendedName>
        <fullName evidence="4">NKAP domain containing 1</fullName>
    </recommendedName>
</protein>
<organism evidence="2 3">
    <name type="scientific">Cirrhinus molitorella</name>
    <name type="common">mud carp</name>
    <dbReference type="NCBI Taxonomy" id="172907"/>
    <lineage>
        <taxon>Eukaryota</taxon>
        <taxon>Metazoa</taxon>
        <taxon>Chordata</taxon>
        <taxon>Craniata</taxon>
        <taxon>Vertebrata</taxon>
        <taxon>Euteleostomi</taxon>
        <taxon>Actinopterygii</taxon>
        <taxon>Neopterygii</taxon>
        <taxon>Teleostei</taxon>
        <taxon>Ostariophysi</taxon>
        <taxon>Cypriniformes</taxon>
        <taxon>Cyprinidae</taxon>
        <taxon>Labeoninae</taxon>
        <taxon>Labeonini</taxon>
        <taxon>Cirrhinus</taxon>
    </lineage>
</organism>